<protein>
    <submittedName>
        <fullName evidence="2">Uncharacterized protein</fullName>
    </submittedName>
</protein>
<dbReference type="AlphaFoldDB" id="A0A5B7GXH8"/>
<keyword evidence="3" id="KW-1185">Reference proteome</keyword>
<dbReference type="EMBL" id="VSRR010018669">
    <property type="protein sequence ID" value="MPC61578.1"/>
    <property type="molecule type" value="Genomic_DNA"/>
</dbReference>
<sequence length="161" mass="17547">MGRSTGAPVSRFQDRPLPLPQHNSRLSVTSLPHADAAPLAALRPVFSPRYISISFTSRPWAASWGEAHAVCVSAGHRVSYISASRATPASGPQARSDLLACHNLHQANHPHVLDYCAVLYCTRHSRRYTKSFYAADDPSGRSSKHGCDRTDARGGARGMRR</sequence>
<evidence type="ECO:0000313" key="2">
    <source>
        <dbReference type="EMBL" id="MPC61578.1"/>
    </source>
</evidence>
<dbReference type="Proteomes" id="UP000324222">
    <property type="component" value="Unassembled WGS sequence"/>
</dbReference>
<gene>
    <name evidence="2" type="ORF">E2C01_055653</name>
</gene>
<name>A0A5B7GXH8_PORTR</name>
<accession>A0A5B7GXH8</accession>
<organism evidence="2 3">
    <name type="scientific">Portunus trituberculatus</name>
    <name type="common">Swimming crab</name>
    <name type="synonym">Neptunus trituberculatus</name>
    <dbReference type="NCBI Taxonomy" id="210409"/>
    <lineage>
        <taxon>Eukaryota</taxon>
        <taxon>Metazoa</taxon>
        <taxon>Ecdysozoa</taxon>
        <taxon>Arthropoda</taxon>
        <taxon>Crustacea</taxon>
        <taxon>Multicrustacea</taxon>
        <taxon>Malacostraca</taxon>
        <taxon>Eumalacostraca</taxon>
        <taxon>Eucarida</taxon>
        <taxon>Decapoda</taxon>
        <taxon>Pleocyemata</taxon>
        <taxon>Brachyura</taxon>
        <taxon>Eubrachyura</taxon>
        <taxon>Portunoidea</taxon>
        <taxon>Portunidae</taxon>
        <taxon>Portuninae</taxon>
        <taxon>Portunus</taxon>
    </lineage>
</organism>
<feature type="region of interest" description="Disordered" evidence="1">
    <location>
        <begin position="1"/>
        <end position="25"/>
    </location>
</feature>
<feature type="compositionally biased region" description="Basic and acidic residues" evidence="1">
    <location>
        <begin position="145"/>
        <end position="154"/>
    </location>
</feature>
<evidence type="ECO:0000313" key="3">
    <source>
        <dbReference type="Proteomes" id="UP000324222"/>
    </source>
</evidence>
<comment type="caution">
    <text evidence="2">The sequence shown here is derived from an EMBL/GenBank/DDBJ whole genome shotgun (WGS) entry which is preliminary data.</text>
</comment>
<evidence type="ECO:0000256" key="1">
    <source>
        <dbReference type="SAM" id="MobiDB-lite"/>
    </source>
</evidence>
<proteinExistence type="predicted"/>
<reference evidence="2 3" key="1">
    <citation type="submission" date="2019-05" db="EMBL/GenBank/DDBJ databases">
        <title>Another draft genome of Portunus trituberculatus and its Hox gene families provides insights of decapod evolution.</title>
        <authorList>
            <person name="Jeong J.-H."/>
            <person name="Song I."/>
            <person name="Kim S."/>
            <person name="Choi T."/>
            <person name="Kim D."/>
            <person name="Ryu S."/>
            <person name="Kim W."/>
        </authorList>
    </citation>
    <scope>NUCLEOTIDE SEQUENCE [LARGE SCALE GENOMIC DNA]</scope>
    <source>
        <tissue evidence="2">Muscle</tissue>
    </source>
</reference>
<feature type="region of interest" description="Disordered" evidence="1">
    <location>
        <begin position="133"/>
        <end position="161"/>
    </location>
</feature>